<feature type="compositionally biased region" description="Low complexity" evidence="1">
    <location>
        <begin position="11"/>
        <end position="20"/>
    </location>
</feature>
<evidence type="ECO:0000313" key="3">
    <source>
        <dbReference type="Proteomes" id="UP000499080"/>
    </source>
</evidence>
<feature type="region of interest" description="Disordered" evidence="1">
    <location>
        <begin position="1"/>
        <end position="46"/>
    </location>
</feature>
<feature type="compositionally biased region" description="Polar residues" evidence="1">
    <location>
        <begin position="66"/>
        <end position="82"/>
    </location>
</feature>
<feature type="region of interest" description="Disordered" evidence="1">
    <location>
        <begin position="63"/>
        <end position="93"/>
    </location>
</feature>
<evidence type="ECO:0000313" key="2">
    <source>
        <dbReference type="EMBL" id="GBM48353.1"/>
    </source>
</evidence>
<feature type="compositionally biased region" description="Basic and acidic residues" evidence="1">
    <location>
        <begin position="83"/>
        <end position="93"/>
    </location>
</feature>
<accession>A0A4Y2G414</accession>
<dbReference type="Proteomes" id="UP000499080">
    <property type="component" value="Unassembled WGS sequence"/>
</dbReference>
<gene>
    <name evidence="2" type="ORF">AVEN_37804_1</name>
</gene>
<dbReference type="EMBL" id="BGPR01001212">
    <property type="protein sequence ID" value="GBM48353.1"/>
    <property type="molecule type" value="Genomic_DNA"/>
</dbReference>
<proteinExistence type="predicted"/>
<dbReference type="AlphaFoldDB" id="A0A4Y2G414"/>
<comment type="caution">
    <text evidence="2">The sequence shown here is derived from an EMBL/GenBank/DDBJ whole genome shotgun (WGS) entry which is preliminary data.</text>
</comment>
<evidence type="ECO:0000256" key="1">
    <source>
        <dbReference type="SAM" id="MobiDB-lite"/>
    </source>
</evidence>
<protein>
    <submittedName>
        <fullName evidence="2">Uncharacterized protein</fullName>
    </submittedName>
</protein>
<organism evidence="2 3">
    <name type="scientific">Araneus ventricosus</name>
    <name type="common">Orbweaver spider</name>
    <name type="synonym">Epeira ventricosa</name>
    <dbReference type="NCBI Taxonomy" id="182803"/>
    <lineage>
        <taxon>Eukaryota</taxon>
        <taxon>Metazoa</taxon>
        <taxon>Ecdysozoa</taxon>
        <taxon>Arthropoda</taxon>
        <taxon>Chelicerata</taxon>
        <taxon>Arachnida</taxon>
        <taxon>Araneae</taxon>
        <taxon>Araneomorphae</taxon>
        <taxon>Entelegynae</taxon>
        <taxon>Araneoidea</taxon>
        <taxon>Araneidae</taxon>
        <taxon>Araneus</taxon>
    </lineage>
</organism>
<name>A0A4Y2G414_ARAVE</name>
<reference evidence="2 3" key="1">
    <citation type="journal article" date="2019" name="Sci. Rep.">
        <title>Orb-weaving spider Araneus ventricosus genome elucidates the spidroin gene catalogue.</title>
        <authorList>
            <person name="Kono N."/>
            <person name="Nakamura H."/>
            <person name="Ohtoshi R."/>
            <person name="Moran D.A.P."/>
            <person name="Shinohara A."/>
            <person name="Yoshida Y."/>
            <person name="Fujiwara M."/>
            <person name="Mori M."/>
            <person name="Tomita M."/>
            <person name="Arakawa K."/>
        </authorList>
    </citation>
    <scope>NUCLEOTIDE SEQUENCE [LARGE SCALE GENOMIC DNA]</scope>
</reference>
<sequence length="93" mass="10335">MGWCAAGSIHSGSSVESGVEPGALRFQSRDLTTRPPRLSKHTNSRQMQPEFLKWSFMFNKPFLTPQDETSTPHQRVGNCSSAEDSKITDTHIA</sequence>
<keyword evidence="3" id="KW-1185">Reference proteome</keyword>